<evidence type="ECO:0000313" key="2">
    <source>
        <dbReference type="Proteomes" id="UP001256827"/>
    </source>
</evidence>
<accession>A0ABY9T9E3</accession>
<protein>
    <submittedName>
        <fullName evidence="1">Uncharacterized protein</fullName>
    </submittedName>
</protein>
<dbReference type="EMBL" id="CP134050">
    <property type="protein sequence ID" value="WNC15013.1"/>
    <property type="molecule type" value="Genomic_DNA"/>
</dbReference>
<evidence type="ECO:0000313" key="1">
    <source>
        <dbReference type="EMBL" id="WNC15013.1"/>
    </source>
</evidence>
<organism evidence="1 2">
    <name type="scientific">Brevibacillus brevis</name>
    <name type="common">Bacillus brevis</name>
    <dbReference type="NCBI Taxonomy" id="1393"/>
    <lineage>
        <taxon>Bacteria</taxon>
        <taxon>Bacillati</taxon>
        <taxon>Bacillota</taxon>
        <taxon>Bacilli</taxon>
        <taxon>Bacillales</taxon>
        <taxon>Paenibacillaceae</taxon>
        <taxon>Brevibacillus</taxon>
    </lineage>
</organism>
<gene>
    <name evidence="1" type="ORF">RGB73_01075</name>
</gene>
<sequence length="50" mass="5306">MNKLIAILALLVLVLPLTVNLLLTGPDNLMSACSQFFGELLGSVTRFGTS</sequence>
<reference evidence="1 2" key="1">
    <citation type="submission" date="2023-09" db="EMBL/GenBank/DDBJ databases">
        <title>Complete Genome and Methylome dissection of Bacillus brevis NEB573 original source of BbsI restriction endonuclease.</title>
        <authorList>
            <person name="Fomenkov A."/>
            <person name="Roberts R.D."/>
        </authorList>
    </citation>
    <scope>NUCLEOTIDE SEQUENCE [LARGE SCALE GENOMIC DNA]</scope>
    <source>
        <strain evidence="1 2">NEB573</strain>
    </source>
</reference>
<proteinExistence type="predicted"/>
<dbReference type="Proteomes" id="UP001256827">
    <property type="component" value="Chromosome"/>
</dbReference>
<name>A0ABY9T9E3_BREBE</name>
<dbReference type="RefSeq" id="WP_310767973.1">
    <property type="nucleotide sequence ID" value="NZ_CP134050.1"/>
</dbReference>
<keyword evidence="2" id="KW-1185">Reference proteome</keyword>